<accession>A0A344UWW6</accession>
<dbReference type="EMBL" id="CP025198">
    <property type="protein sequence ID" value="AXE39764.1"/>
    <property type="molecule type" value="Genomic_DNA"/>
</dbReference>
<keyword evidence="1" id="KW-0413">Isomerase</keyword>
<dbReference type="InterPro" id="IPR008183">
    <property type="entry name" value="Aldose_1/G6P_1-epimerase"/>
</dbReference>
<dbReference type="InterPro" id="IPR011013">
    <property type="entry name" value="Gal_mutarotase_sf_dom"/>
</dbReference>
<dbReference type="Gene3D" id="2.70.98.10">
    <property type="match status" value="1"/>
</dbReference>
<dbReference type="SUPFAM" id="SSF74650">
    <property type="entry name" value="Galactose mutarotase-like"/>
    <property type="match status" value="1"/>
</dbReference>
<name>A0A344UWW6_9ACTN</name>
<dbReference type="OrthoDB" id="9790727at2"/>
<reference evidence="1 2" key="1">
    <citation type="submission" date="2017-12" db="EMBL/GenBank/DDBJ databases">
        <title>The whole genome sequence of the Acidipropionibacterium virtanenii sp. nov. type strain JS278.</title>
        <authorList>
            <person name="Laine P."/>
            <person name="Deptula P."/>
            <person name="Varmanen P."/>
            <person name="Auvinen P."/>
        </authorList>
    </citation>
    <scope>NUCLEOTIDE SEQUENCE [LARGE SCALE GENOMIC DNA]</scope>
    <source>
        <strain evidence="1 2">JS278</strain>
    </source>
</reference>
<dbReference type="InterPro" id="IPR014718">
    <property type="entry name" value="GH-type_carb-bd"/>
</dbReference>
<dbReference type="PANTHER" id="PTHR11122">
    <property type="entry name" value="APOSPORY-ASSOCIATED PROTEIN C-RELATED"/>
    <property type="match status" value="1"/>
</dbReference>
<dbReference type="GO" id="GO:0030246">
    <property type="term" value="F:carbohydrate binding"/>
    <property type="evidence" value="ECO:0007669"/>
    <property type="project" value="InterPro"/>
</dbReference>
<dbReference type="Pfam" id="PF01263">
    <property type="entry name" value="Aldose_epim"/>
    <property type="match status" value="1"/>
</dbReference>
<evidence type="ECO:0000313" key="2">
    <source>
        <dbReference type="Proteomes" id="UP000251995"/>
    </source>
</evidence>
<sequence length="229" mass="24781">MGPAVTGPASPLPGETLDRHDGRWRVADHGAQVLAWQPLDGDARPVLWYDPSDPQELPGVIRGGIPICAPWFGHGPGDDLEPHHGRARLCDFGREVLLDGPRFLLVRHTVEPEDLGAPFRLAHTVEMTGSSMTLNLEVTCTGTEPRPFEAVWHTYFRVGDAARARVEGVGGAAWRNHATGMSGTFTSDLTGRAWRDLVCLETGAAKENALLLEPGQDTSLHMRVGTGTL</sequence>
<dbReference type="KEGG" id="acij:JS278_02626"/>
<dbReference type="GO" id="GO:0047938">
    <property type="term" value="F:glucose-6-phosphate 1-epimerase activity"/>
    <property type="evidence" value="ECO:0007669"/>
    <property type="project" value="UniProtKB-EC"/>
</dbReference>
<dbReference type="Proteomes" id="UP000251995">
    <property type="component" value="Chromosome"/>
</dbReference>
<organism evidence="1 2">
    <name type="scientific">Acidipropionibacterium virtanenii</name>
    <dbReference type="NCBI Taxonomy" id="2057246"/>
    <lineage>
        <taxon>Bacteria</taxon>
        <taxon>Bacillati</taxon>
        <taxon>Actinomycetota</taxon>
        <taxon>Actinomycetes</taxon>
        <taxon>Propionibacteriales</taxon>
        <taxon>Propionibacteriaceae</taxon>
        <taxon>Acidipropionibacterium</taxon>
    </lineage>
</organism>
<dbReference type="GO" id="GO:0005975">
    <property type="term" value="P:carbohydrate metabolic process"/>
    <property type="evidence" value="ECO:0007669"/>
    <property type="project" value="InterPro"/>
</dbReference>
<dbReference type="AlphaFoldDB" id="A0A344UWW6"/>
<dbReference type="PANTHER" id="PTHR11122:SF13">
    <property type="entry name" value="GLUCOSE-6-PHOSPHATE 1-EPIMERASE"/>
    <property type="match status" value="1"/>
</dbReference>
<evidence type="ECO:0000313" key="1">
    <source>
        <dbReference type="EMBL" id="AXE39764.1"/>
    </source>
</evidence>
<keyword evidence="2" id="KW-1185">Reference proteome</keyword>
<protein>
    <submittedName>
        <fullName evidence="1">Glucose-6-phosphate 1-epimerase</fullName>
        <ecNumber evidence="1">5.1.3.15</ecNumber>
    </submittedName>
</protein>
<gene>
    <name evidence="1" type="primary">yeaD</name>
    <name evidence="1" type="ORF">JS278_02626</name>
</gene>
<dbReference type="EC" id="5.1.3.15" evidence="1"/>
<proteinExistence type="predicted"/>